<dbReference type="Proteomes" id="UP000800035">
    <property type="component" value="Unassembled WGS sequence"/>
</dbReference>
<dbReference type="PANTHER" id="PTHR36182">
    <property type="entry name" value="PROTEIN, PUTATIVE (AFU_ORTHOLOGUE AFUA_6G10930)-RELATED"/>
    <property type="match status" value="1"/>
</dbReference>
<protein>
    <recommendedName>
        <fullName evidence="4">Lytic polysaccharide monooxygenase</fullName>
    </recommendedName>
</protein>
<feature type="region of interest" description="Disordered" evidence="1">
    <location>
        <begin position="161"/>
        <end position="206"/>
    </location>
</feature>
<organism evidence="2 3">
    <name type="scientific">Byssothecium circinans</name>
    <dbReference type="NCBI Taxonomy" id="147558"/>
    <lineage>
        <taxon>Eukaryota</taxon>
        <taxon>Fungi</taxon>
        <taxon>Dikarya</taxon>
        <taxon>Ascomycota</taxon>
        <taxon>Pezizomycotina</taxon>
        <taxon>Dothideomycetes</taxon>
        <taxon>Pleosporomycetidae</taxon>
        <taxon>Pleosporales</taxon>
        <taxon>Massarineae</taxon>
        <taxon>Massarinaceae</taxon>
        <taxon>Byssothecium</taxon>
    </lineage>
</organism>
<reference evidence="2" key="1">
    <citation type="journal article" date="2020" name="Stud. Mycol.">
        <title>101 Dothideomycetes genomes: a test case for predicting lifestyles and emergence of pathogens.</title>
        <authorList>
            <person name="Haridas S."/>
            <person name="Albert R."/>
            <person name="Binder M."/>
            <person name="Bloem J."/>
            <person name="Labutti K."/>
            <person name="Salamov A."/>
            <person name="Andreopoulos B."/>
            <person name="Baker S."/>
            <person name="Barry K."/>
            <person name="Bills G."/>
            <person name="Bluhm B."/>
            <person name="Cannon C."/>
            <person name="Castanera R."/>
            <person name="Culley D."/>
            <person name="Daum C."/>
            <person name="Ezra D."/>
            <person name="Gonzalez J."/>
            <person name="Henrissat B."/>
            <person name="Kuo A."/>
            <person name="Liang C."/>
            <person name="Lipzen A."/>
            <person name="Lutzoni F."/>
            <person name="Magnuson J."/>
            <person name="Mondo S."/>
            <person name="Nolan M."/>
            <person name="Ohm R."/>
            <person name="Pangilinan J."/>
            <person name="Park H.-J."/>
            <person name="Ramirez L."/>
            <person name="Alfaro M."/>
            <person name="Sun H."/>
            <person name="Tritt A."/>
            <person name="Yoshinaga Y."/>
            <person name="Zwiers L.-H."/>
            <person name="Turgeon B."/>
            <person name="Goodwin S."/>
            <person name="Spatafora J."/>
            <person name="Crous P."/>
            <person name="Grigoriev I."/>
        </authorList>
    </citation>
    <scope>NUCLEOTIDE SEQUENCE</scope>
    <source>
        <strain evidence="2">CBS 675.92</strain>
    </source>
</reference>
<evidence type="ECO:0000313" key="2">
    <source>
        <dbReference type="EMBL" id="KAF1954694.1"/>
    </source>
</evidence>
<dbReference type="PANTHER" id="PTHR36182:SF1">
    <property type="entry name" value="PROTEIN, PUTATIVE (AFU_ORTHOLOGUE AFUA_6G10930)-RELATED"/>
    <property type="match status" value="1"/>
</dbReference>
<keyword evidence="3" id="KW-1185">Reference proteome</keyword>
<accession>A0A6A5TR02</accession>
<dbReference type="AlphaFoldDB" id="A0A6A5TR02"/>
<gene>
    <name evidence="2" type="ORF">CC80DRAFT_416790</name>
</gene>
<evidence type="ECO:0000256" key="1">
    <source>
        <dbReference type="SAM" id="MobiDB-lite"/>
    </source>
</evidence>
<name>A0A6A5TR02_9PLEO</name>
<feature type="region of interest" description="Disordered" evidence="1">
    <location>
        <begin position="232"/>
        <end position="257"/>
    </location>
</feature>
<evidence type="ECO:0008006" key="4">
    <source>
        <dbReference type="Google" id="ProtNLM"/>
    </source>
</evidence>
<evidence type="ECO:0000313" key="3">
    <source>
        <dbReference type="Proteomes" id="UP000800035"/>
    </source>
</evidence>
<proteinExistence type="predicted"/>
<dbReference type="OrthoDB" id="2342176at2759"/>
<dbReference type="EMBL" id="ML976997">
    <property type="protein sequence ID" value="KAF1954694.1"/>
    <property type="molecule type" value="Genomic_DNA"/>
</dbReference>
<dbReference type="Gene3D" id="2.70.50.70">
    <property type="match status" value="1"/>
</dbReference>
<sequence>MHLNWPPALKGDNNPHTAQADPFLNYPYGCCGKPVAGNCHGHAGLIDTDEGKPVVTWAPGQTVNFTLSGQKLNSPTENPAGGTHYGGSCQVGFSTDKGKTFKVATTWQGNCPDRKGNTDPSTQLFKFTVPADTPAGERVLFGWTWINREKEFNMNCASVTISGTNTSPEEPAASSSTPNKPSSTPAASAPSSKPSAPASAPRAEAVSFASRPDMLLGIDFAGAKCHSKGGSVELEFPDPGPNVVKGDGEYKLAPPTC</sequence>
<feature type="compositionally biased region" description="Low complexity" evidence="1">
    <location>
        <begin position="165"/>
        <end position="201"/>
    </location>
</feature>